<evidence type="ECO:0008006" key="4">
    <source>
        <dbReference type="Google" id="ProtNLM"/>
    </source>
</evidence>
<keyword evidence="1" id="KW-1133">Transmembrane helix</keyword>
<feature type="transmembrane region" description="Helical" evidence="1">
    <location>
        <begin position="79"/>
        <end position="97"/>
    </location>
</feature>
<name>L9XRT7_9EURY</name>
<accession>L9XRT7</accession>
<evidence type="ECO:0000256" key="1">
    <source>
        <dbReference type="SAM" id="Phobius"/>
    </source>
</evidence>
<evidence type="ECO:0000313" key="3">
    <source>
        <dbReference type="Proteomes" id="UP000011632"/>
    </source>
</evidence>
<dbReference type="Pfam" id="PF12650">
    <property type="entry name" value="DUF3784"/>
    <property type="match status" value="1"/>
</dbReference>
<dbReference type="Proteomes" id="UP000011632">
    <property type="component" value="Unassembled WGS sequence"/>
</dbReference>
<dbReference type="OrthoDB" id="185291at2157"/>
<comment type="caution">
    <text evidence="2">The sequence shown here is derived from an EMBL/GenBank/DDBJ whole genome shotgun (WGS) entry which is preliminary data.</text>
</comment>
<dbReference type="EMBL" id="AOID01000061">
    <property type="protein sequence ID" value="ELY63353.1"/>
    <property type="molecule type" value="Genomic_DNA"/>
</dbReference>
<dbReference type="InterPro" id="IPR017259">
    <property type="entry name" value="UCP037672"/>
</dbReference>
<dbReference type="STRING" id="1227496.C489_19061"/>
<dbReference type="RefSeq" id="WP_006432906.1">
    <property type="nucleotide sequence ID" value="NZ_AOID01000061.1"/>
</dbReference>
<feature type="transmembrane region" description="Helical" evidence="1">
    <location>
        <begin position="56"/>
        <end position="73"/>
    </location>
</feature>
<keyword evidence="3" id="KW-1185">Reference proteome</keyword>
<reference evidence="2 3" key="1">
    <citation type="journal article" date="2014" name="PLoS Genet.">
        <title>Phylogenetically driven sequencing of extremely halophilic archaea reveals strategies for static and dynamic osmo-response.</title>
        <authorList>
            <person name="Becker E.A."/>
            <person name="Seitzer P.M."/>
            <person name="Tritt A."/>
            <person name="Larsen D."/>
            <person name="Krusor M."/>
            <person name="Yao A.I."/>
            <person name="Wu D."/>
            <person name="Madern D."/>
            <person name="Eisen J.A."/>
            <person name="Darling A.E."/>
            <person name="Facciotti M.T."/>
        </authorList>
    </citation>
    <scope>NUCLEOTIDE SEQUENCE [LARGE SCALE GENOMIC DNA]</scope>
    <source>
        <strain evidence="2 3">JCM 10478</strain>
    </source>
</reference>
<protein>
    <recommendedName>
        <fullName evidence="4">DUF3784 domain-containing protein</fullName>
    </recommendedName>
</protein>
<evidence type="ECO:0000313" key="2">
    <source>
        <dbReference type="EMBL" id="ELY63353.1"/>
    </source>
</evidence>
<dbReference type="PATRIC" id="fig|1227496.3.peg.3819"/>
<proteinExistence type="predicted"/>
<gene>
    <name evidence="2" type="ORF">C489_19061</name>
</gene>
<keyword evidence="1" id="KW-0812">Transmembrane</keyword>
<sequence length="107" mass="11463">MLDGSSIAIEWVASGVFITLLGVLIKFAGWTWLLAGYSKSSSKVPDDVVQDMAGNTILRVGIAIVVFGILSSVMDLPSYVTLVITAAILLAVLRLIYRLNTQPPQPT</sequence>
<dbReference type="AlphaFoldDB" id="L9XRT7"/>
<keyword evidence="1" id="KW-0472">Membrane</keyword>
<organism evidence="2 3">
    <name type="scientific">Natrinema versiforme JCM 10478</name>
    <dbReference type="NCBI Taxonomy" id="1227496"/>
    <lineage>
        <taxon>Archaea</taxon>
        <taxon>Methanobacteriati</taxon>
        <taxon>Methanobacteriota</taxon>
        <taxon>Stenosarchaea group</taxon>
        <taxon>Halobacteria</taxon>
        <taxon>Halobacteriales</taxon>
        <taxon>Natrialbaceae</taxon>
        <taxon>Natrinema</taxon>
    </lineage>
</organism>
<feature type="transmembrane region" description="Helical" evidence="1">
    <location>
        <begin position="12"/>
        <end position="35"/>
    </location>
</feature>